<reference evidence="2 3" key="1">
    <citation type="journal article" date="2015" name="Genome Announc.">
        <title>Expanding the biotechnology potential of lactobacilli through comparative genomics of 213 strains and associated genera.</title>
        <authorList>
            <person name="Sun Z."/>
            <person name="Harris H.M."/>
            <person name="McCann A."/>
            <person name="Guo C."/>
            <person name="Argimon S."/>
            <person name="Zhang W."/>
            <person name="Yang X."/>
            <person name="Jeffery I.B."/>
            <person name="Cooney J.C."/>
            <person name="Kagawa T.F."/>
            <person name="Liu W."/>
            <person name="Song Y."/>
            <person name="Salvetti E."/>
            <person name="Wrobel A."/>
            <person name="Rasinkangas P."/>
            <person name="Parkhill J."/>
            <person name="Rea M.C."/>
            <person name="O'Sullivan O."/>
            <person name="Ritari J."/>
            <person name="Douillard F.P."/>
            <person name="Paul Ross R."/>
            <person name="Yang R."/>
            <person name="Briner A.E."/>
            <person name="Felis G.E."/>
            <person name="de Vos W.M."/>
            <person name="Barrangou R."/>
            <person name="Klaenhammer T.R."/>
            <person name="Caufield P.W."/>
            <person name="Cui Y."/>
            <person name="Zhang H."/>
            <person name="O'Toole P.W."/>
        </authorList>
    </citation>
    <scope>NUCLEOTIDE SEQUENCE [LARGE SCALE GENOMIC DNA]</scope>
    <source>
        <strain evidence="2 3">DSM 16043</strain>
    </source>
</reference>
<dbReference type="Proteomes" id="UP000051036">
    <property type="component" value="Unassembled WGS sequence"/>
</dbReference>
<feature type="transmembrane region" description="Helical" evidence="1">
    <location>
        <begin position="6"/>
        <end position="28"/>
    </location>
</feature>
<dbReference type="EMBL" id="AZFM01000029">
    <property type="protein sequence ID" value="KRL89128.1"/>
    <property type="molecule type" value="Genomic_DNA"/>
</dbReference>
<comment type="caution">
    <text evidence="2">The sequence shown here is derived from an EMBL/GenBank/DDBJ whole genome shotgun (WGS) entry which is preliminary data.</text>
</comment>
<feature type="transmembrane region" description="Helical" evidence="1">
    <location>
        <begin position="65"/>
        <end position="86"/>
    </location>
</feature>
<keyword evidence="1" id="KW-0812">Transmembrane</keyword>
<feature type="transmembrane region" description="Helical" evidence="1">
    <location>
        <begin position="40"/>
        <end position="59"/>
    </location>
</feature>
<name>A0A0R1UDX1_9LACO</name>
<evidence type="ECO:0000313" key="2">
    <source>
        <dbReference type="EMBL" id="KRL89128.1"/>
    </source>
</evidence>
<evidence type="ECO:0000313" key="3">
    <source>
        <dbReference type="Proteomes" id="UP000051036"/>
    </source>
</evidence>
<accession>A0A0R1UDX1</accession>
<evidence type="ECO:0000256" key="1">
    <source>
        <dbReference type="SAM" id="Phobius"/>
    </source>
</evidence>
<dbReference type="PROSITE" id="PS51257">
    <property type="entry name" value="PROKAR_LIPOPROTEIN"/>
    <property type="match status" value="1"/>
</dbReference>
<dbReference type="STRING" id="1423763.FC46_GL000965"/>
<organism evidence="2 3">
    <name type="scientific">Lactobacillus kalixensis DSM 16043</name>
    <dbReference type="NCBI Taxonomy" id="1423763"/>
    <lineage>
        <taxon>Bacteria</taxon>
        <taxon>Bacillati</taxon>
        <taxon>Bacillota</taxon>
        <taxon>Bacilli</taxon>
        <taxon>Lactobacillales</taxon>
        <taxon>Lactobacillaceae</taxon>
        <taxon>Lactobacillus</taxon>
    </lineage>
</organism>
<dbReference type="PATRIC" id="fig|1423763.3.peg.979"/>
<sequence>MGKMQGMSSFYLVVNVLLAIYACYSWYWQARLELRGKFRISVLIWTLLIIWLGFSWNYIEKGDPGINVFLALLLFVSIIDGCTGFAPKRAVVSGYFKRTVAYSDISKVFLINIPTPKKPSVICLLGTKNGRQYNLQFQGQMTDVINTIKKYIDHDIEIEIKDTF</sequence>
<keyword evidence="3" id="KW-1185">Reference proteome</keyword>
<proteinExistence type="predicted"/>
<gene>
    <name evidence="2" type="ORF">FC46_GL000965</name>
</gene>
<dbReference type="AlphaFoldDB" id="A0A0R1UDX1"/>
<protein>
    <submittedName>
        <fullName evidence="2">Uncharacterized protein</fullName>
    </submittedName>
</protein>
<keyword evidence="1" id="KW-0472">Membrane</keyword>
<keyword evidence="1" id="KW-1133">Transmembrane helix</keyword>